<dbReference type="InterPro" id="IPR014710">
    <property type="entry name" value="RmlC-like_jellyroll"/>
</dbReference>
<gene>
    <name evidence="2" type="ORF">EYC87_12045</name>
</gene>
<evidence type="ECO:0000259" key="1">
    <source>
        <dbReference type="Pfam" id="PF12973"/>
    </source>
</evidence>
<dbReference type="InterPro" id="IPR012807">
    <property type="entry name" value="Anti-sigma_ChrR"/>
</dbReference>
<keyword evidence="3" id="KW-1185">Reference proteome</keyword>
<comment type="caution">
    <text evidence="2">The sequence shown here is derived from an EMBL/GenBank/DDBJ whole genome shotgun (WGS) entry which is preliminary data.</text>
</comment>
<name>A0ABT3SXG8_9GAMM</name>
<dbReference type="CDD" id="cd20301">
    <property type="entry name" value="cupin_ChrR"/>
    <property type="match status" value="1"/>
</dbReference>
<dbReference type="Gene3D" id="1.10.10.1320">
    <property type="entry name" value="Anti-sigma factor, zinc-finger domain"/>
    <property type="match status" value="1"/>
</dbReference>
<dbReference type="InterPro" id="IPR041916">
    <property type="entry name" value="Anti_sigma_zinc_sf"/>
</dbReference>
<proteinExistence type="predicted"/>
<sequence length="218" mass="24645">MTKYHPDTRLLNEYSSGTLALAQSVCVSLHLNYCEQCRRAHQQLQQLGSVLFEELAPQQVDDSLLRTVMGRLDDEPEPLSYSSTAVEDDDCPPLIQRLMKGDYRNLEWKKLSSQVRVSRLRTGDAVNEVALYHINAGASIPKHTHNGTELTLVLEGAFSDEEGRYEAGDFLMRDASQQHTPTATQERDCICIGVLDAPIKFTDWKYRMVNPFLKLQAS</sequence>
<dbReference type="RefSeq" id="WP_279253102.1">
    <property type="nucleotide sequence ID" value="NZ_SHNP01000004.1"/>
</dbReference>
<dbReference type="EMBL" id="SHNP01000004">
    <property type="protein sequence ID" value="MCX2974315.1"/>
    <property type="molecule type" value="Genomic_DNA"/>
</dbReference>
<dbReference type="SUPFAM" id="SSF51182">
    <property type="entry name" value="RmlC-like cupins"/>
    <property type="match status" value="1"/>
</dbReference>
<accession>A0ABT3SXG8</accession>
<organism evidence="2 3">
    <name type="scientific">Candidatus Seongchinamella marina</name>
    <dbReference type="NCBI Taxonomy" id="2518990"/>
    <lineage>
        <taxon>Bacteria</taxon>
        <taxon>Pseudomonadati</taxon>
        <taxon>Pseudomonadota</taxon>
        <taxon>Gammaproteobacteria</taxon>
        <taxon>Cellvibrionales</taxon>
        <taxon>Halieaceae</taxon>
        <taxon>Seongchinamella</taxon>
    </lineage>
</organism>
<dbReference type="Proteomes" id="UP001143307">
    <property type="component" value="Unassembled WGS sequence"/>
</dbReference>
<dbReference type="InterPro" id="IPR025979">
    <property type="entry name" value="ChrR-like_cupin_dom"/>
</dbReference>
<dbReference type="Pfam" id="PF12973">
    <property type="entry name" value="Cupin_7"/>
    <property type="match status" value="1"/>
</dbReference>
<dbReference type="Gene3D" id="2.60.120.10">
    <property type="entry name" value="Jelly Rolls"/>
    <property type="match status" value="1"/>
</dbReference>
<reference evidence="2" key="1">
    <citation type="submission" date="2019-02" db="EMBL/GenBank/DDBJ databases">
        <authorList>
            <person name="Li S.-H."/>
        </authorList>
    </citation>
    <scope>NUCLEOTIDE SEQUENCE</scope>
    <source>
        <strain evidence="2">IMCC8485</strain>
    </source>
</reference>
<evidence type="ECO:0000313" key="2">
    <source>
        <dbReference type="EMBL" id="MCX2974315.1"/>
    </source>
</evidence>
<protein>
    <submittedName>
        <fullName evidence="2">Transcriptional regulator</fullName>
    </submittedName>
</protein>
<feature type="domain" description="ChrR-like cupin" evidence="1">
    <location>
        <begin position="103"/>
        <end position="192"/>
    </location>
</feature>
<dbReference type="InterPro" id="IPR011051">
    <property type="entry name" value="RmlC_Cupin_sf"/>
</dbReference>
<evidence type="ECO:0000313" key="3">
    <source>
        <dbReference type="Proteomes" id="UP001143307"/>
    </source>
</evidence>
<dbReference type="NCBIfam" id="TIGR02451">
    <property type="entry name" value="anti_sig_ChrR"/>
    <property type="match status" value="1"/>
</dbReference>